<dbReference type="InterPro" id="IPR053034">
    <property type="entry name" value="Glucuronokinase-like"/>
</dbReference>
<gene>
    <name evidence="2" type="ORF">MNEG_10582</name>
</gene>
<dbReference type="EMBL" id="KK102595">
    <property type="protein sequence ID" value="KIY97381.1"/>
    <property type="molecule type" value="Genomic_DNA"/>
</dbReference>
<feature type="region of interest" description="Disordered" evidence="1">
    <location>
        <begin position="1"/>
        <end position="22"/>
    </location>
</feature>
<feature type="compositionally biased region" description="Polar residues" evidence="1">
    <location>
        <begin position="1"/>
        <end position="19"/>
    </location>
</feature>
<evidence type="ECO:0000313" key="2">
    <source>
        <dbReference type="EMBL" id="KIY97381.1"/>
    </source>
</evidence>
<proteinExistence type="predicted"/>
<keyword evidence="3" id="KW-1185">Reference proteome</keyword>
<dbReference type="PANTHER" id="PTHR38710:SF1">
    <property type="entry name" value="WITH PUTATIVE URIDYL PYROPHOSPHORYLASE-RELATED"/>
    <property type="match status" value="1"/>
</dbReference>
<dbReference type="STRING" id="145388.A0A0D2M8F2"/>
<dbReference type="GeneID" id="25727759"/>
<reference evidence="2 3" key="1">
    <citation type="journal article" date="2013" name="BMC Genomics">
        <title>Reconstruction of the lipid metabolism for the microalga Monoraphidium neglectum from its genome sequence reveals characteristics suitable for biofuel production.</title>
        <authorList>
            <person name="Bogen C."/>
            <person name="Al-Dilaimi A."/>
            <person name="Albersmeier A."/>
            <person name="Wichmann J."/>
            <person name="Grundmann M."/>
            <person name="Rupp O."/>
            <person name="Lauersen K.J."/>
            <person name="Blifernez-Klassen O."/>
            <person name="Kalinowski J."/>
            <person name="Goesmann A."/>
            <person name="Mussgnug J.H."/>
            <person name="Kruse O."/>
        </authorList>
    </citation>
    <scope>NUCLEOTIDE SEQUENCE [LARGE SCALE GENOMIC DNA]</scope>
    <source>
        <strain evidence="2 3">SAG 48.87</strain>
    </source>
</reference>
<dbReference type="KEGG" id="mng:MNEG_10582"/>
<dbReference type="Proteomes" id="UP000054498">
    <property type="component" value="Unassembled WGS sequence"/>
</dbReference>
<dbReference type="PANTHER" id="PTHR38710">
    <property type="entry name" value="WITH PUTATIVE URIDYL PYROPHOSPHORYLASE-RELATED"/>
    <property type="match status" value="1"/>
</dbReference>
<dbReference type="RefSeq" id="XP_013896401.1">
    <property type="nucleotide sequence ID" value="XM_014040947.1"/>
</dbReference>
<name>A0A0D2M8F2_9CHLO</name>
<dbReference type="AlphaFoldDB" id="A0A0D2M8F2"/>
<accession>A0A0D2M8F2</accession>
<evidence type="ECO:0000256" key="1">
    <source>
        <dbReference type="SAM" id="MobiDB-lite"/>
    </source>
</evidence>
<organism evidence="2 3">
    <name type="scientific">Monoraphidium neglectum</name>
    <dbReference type="NCBI Taxonomy" id="145388"/>
    <lineage>
        <taxon>Eukaryota</taxon>
        <taxon>Viridiplantae</taxon>
        <taxon>Chlorophyta</taxon>
        <taxon>core chlorophytes</taxon>
        <taxon>Chlorophyceae</taxon>
        <taxon>CS clade</taxon>
        <taxon>Sphaeropleales</taxon>
        <taxon>Selenastraceae</taxon>
        <taxon>Monoraphidium</taxon>
    </lineage>
</organism>
<dbReference type="OrthoDB" id="1924968at2759"/>
<protein>
    <submittedName>
        <fullName evidence="2">Uncharacterized protein</fullName>
    </submittedName>
</protein>
<sequence length="110" mass="11745">MAEAQQQRRQGSQDANGSGSKVAPAIVSRVHARVGLLGNPSDGFYGKTLSLSLANFYAEVTLAPRPPGSGIEFLPHPQHDRTQYSGLSDLAARVESEGYYGGVRLLMVSE</sequence>
<evidence type="ECO:0000313" key="3">
    <source>
        <dbReference type="Proteomes" id="UP000054498"/>
    </source>
</evidence>